<keyword evidence="3" id="KW-1185">Reference proteome</keyword>
<dbReference type="Proteomes" id="UP000297946">
    <property type="component" value="Unassembled WGS sequence"/>
</dbReference>
<reference evidence="3 4" key="2">
    <citation type="journal article" date="2019" name="PLoS Negl. Trop. Dis.">
        <title>Revisiting the worldwide diversity of Leptospira species in the environment.</title>
        <authorList>
            <person name="Vincent A.T."/>
            <person name="Schiettekatte O."/>
            <person name="Bourhy P."/>
            <person name="Veyrier F.J."/>
            <person name="Picardeau M."/>
        </authorList>
    </citation>
    <scope>NUCLEOTIDE SEQUENCE [LARGE SCALE GENOMIC DNA]</scope>
    <source>
        <strain evidence="3">201702690</strain>
        <strain evidence="1 4">SSW18</strain>
    </source>
</reference>
<evidence type="ECO:0000313" key="2">
    <source>
        <dbReference type="EMBL" id="TGL43655.1"/>
    </source>
</evidence>
<evidence type="ECO:0000313" key="3">
    <source>
        <dbReference type="Proteomes" id="UP000297273"/>
    </source>
</evidence>
<dbReference type="EMBL" id="RQER01000002">
    <property type="protein sequence ID" value="TGK04175.1"/>
    <property type="molecule type" value="Genomic_DNA"/>
</dbReference>
<proteinExistence type="predicted"/>
<reference evidence="2" key="1">
    <citation type="submission" date="2018-10" db="EMBL/GenBank/DDBJ databases">
        <authorList>
            <person name="Vincent A.T."/>
            <person name="Schiettekatte O."/>
            <person name="Bourhy P."/>
            <person name="Veyrier F.J."/>
            <person name="Picardeau M."/>
        </authorList>
    </citation>
    <scope>NUCLEOTIDE SEQUENCE</scope>
    <source>
        <strain evidence="2">201702690</strain>
    </source>
</reference>
<evidence type="ECO:0000313" key="4">
    <source>
        <dbReference type="Proteomes" id="UP000297946"/>
    </source>
</evidence>
<dbReference type="OrthoDB" id="9873649at2"/>
<gene>
    <name evidence="1" type="ORF">EHO57_03465</name>
    <name evidence="2" type="ORF">EHQ53_03235</name>
</gene>
<comment type="caution">
    <text evidence="1">The sequence shown here is derived from an EMBL/GenBank/DDBJ whole genome shotgun (WGS) entry which is preliminary data.</text>
</comment>
<organism evidence="1 4">
    <name type="scientific">Leptospira langatensis</name>
    <dbReference type="NCBI Taxonomy" id="2484983"/>
    <lineage>
        <taxon>Bacteria</taxon>
        <taxon>Pseudomonadati</taxon>
        <taxon>Spirochaetota</taxon>
        <taxon>Spirochaetia</taxon>
        <taxon>Leptospirales</taxon>
        <taxon>Leptospiraceae</taxon>
        <taxon>Leptospira</taxon>
    </lineage>
</organism>
<protein>
    <submittedName>
        <fullName evidence="1">Uncharacterized protein</fullName>
    </submittedName>
</protein>
<dbReference type="EMBL" id="RQGC01000001">
    <property type="protein sequence ID" value="TGL43655.1"/>
    <property type="molecule type" value="Genomic_DNA"/>
</dbReference>
<dbReference type="RefSeq" id="WP_135642932.1">
    <property type="nucleotide sequence ID" value="NZ_RQER01000002.1"/>
</dbReference>
<evidence type="ECO:0000313" key="1">
    <source>
        <dbReference type="EMBL" id="TGK04175.1"/>
    </source>
</evidence>
<sequence length="173" mass="19837">MAKDLIAEGERLGLAINLLSNVKEVSNYLQRSETTVYRWINGNVETPESVLNQLLFQYGISKIFVRTGKGQEKAELAELLPIFNKEFGAWVKTNTNLSEVKNAQLARIMNLSETLEEIDQDLVSRFCIKLFSEKKNRLFRNLISVMLDLPSEGYEDILDAALKVERKVIRKKK</sequence>
<accession>A0A5F1ZXR7</accession>
<name>A0A5F1ZXR7_9LEPT</name>
<dbReference type="Proteomes" id="UP000297273">
    <property type="component" value="Unassembled WGS sequence"/>
</dbReference>
<dbReference type="AlphaFoldDB" id="A0A5F1ZXR7"/>